<dbReference type="PROSITE" id="PS50110">
    <property type="entry name" value="RESPONSE_REGULATORY"/>
    <property type="match status" value="2"/>
</dbReference>
<evidence type="ECO:0000259" key="6">
    <source>
        <dbReference type="PROSITE" id="PS50109"/>
    </source>
</evidence>
<dbReference type="Gene3D" id="3.30.565.10">
    <property type="entry name" value="Histidine kinase-like ATPase, C-terminal domain"/>
    <property type="match status" value="1"/>
</dbReference>
<dbReference type="Pfam" id="PF02518">
    <property type="entry name" value="HATPase_c"/>
    <property type="match status" value="1"/>
</dbReference>
<evidence type="ECO:0000256" key="2">
    <source>
        <dbReference type="ARBA" id="ARBA00012438"/>
    </source>
</evidence>
<dbReference type="PRINTS" id="PR00344">
    <property type="entry name" value="BCTRLSENSOR"/>
</dbReference>
<dbReference type="CDD" id="cd17546">
    <property type="entry name" value="REC_hyHK_CKI1_RcsC-like"/>
    <property type="match status" value="1"/>
</dbReference>
<dbReference type="HOGENOM" id="CLU_000445_104_15_6"/>
<dbReference type="EC" id="2.7.13.3" evidence="2"/>
<dbReference type="CDD" id="cd00082">
    <property type="entry name" value="HisKA"/>
    <property type="match status" value="1"/>
</dbReference>
<feature type="domain" description="Response regulatory" evidence="7">
    <location>
        <begin position="236"/>
        <end position="357"/>
    </location>
</feature>
<dbReference type="Pfam" id="PF00512">
    <property type="entry name" value="HisKA"/>
    <property type="match status" value="1"/>
</dbReference>
<keyword evidence="3 5" id="KW-0597">Phosphoprotein</keyword>
<dbReference type="PATRIC" id="fig|1129794.4.peg.4450"/>
<keyword evidence="4" id="KW-0902">Two-component regulatory system</keyword>
<keyword evidence="9" id="KW-1185">Reference proteome</keyword>
<feature type="modified residue" description="4-aspartylphosphate" evidence="5">
    <location>
        <position position="434"/>
    </location>
</feature>
<dbReference type="RefSeq" id="WP_015431197.1">
    <property type="nucleotide sequence ID" value="NC_020514.1"/>
</dbReference>
<dbReference type="InterPro" id="IPR011006">
    <property type="entry name" value="CheY-like_superfamily"/>
</dbReference>
<evidence type="ECO:0000313" key="8">
    <source>
        <dbReference type="EMBL" id="AGH46570.1"/>
    </source>
</evidence>
<dbReference type="InterPro" id="IPR003594">
    <property type="entry name" value="HATPase_dom"/>
</dbReference>
<dbReference type="STRING" id="1129794.C427_4468"/>
<dbReference type="Pfam" id="PF00072">
    <property type="entry name" value="Response_reg"/>
    <property type="match status" value="2"/>
</dbReference>
<dbReference type="SUPFAM" id="SSF52172">
    <property type="entry name" value="CheY-like"/>
    <property type="match status" value="2"/>
</dbReference>
<dbReference type="EMBL" id="CP003837">
    <property type="protein sequence ID" value="AGH46570.1"/>
    <property type="molecule type" value="Genomic_DNA"/>
</dbReference>
<dbReference type="Gene3D" id="1.10.287.130">
    <property type="match status" value="1"/>
</dbReference>
<feature type="modified residue" description="4-aspartylphosphate" evidence="5">
    <location>
        <position position="290"/>
    </location>
</feature>
<evidence type="ECO:0000256" key="3">
    <source>
        <dbReference type="ARBA" id="ARBA00022553"/>
    </source>
</evidence>
<dbReference type="InterPro" id="IPR036890">
    <property type="entry name" value="HATPase_C_sf"/>
</dbReference>
<dbReference type="Gene3D" id="3.40.50.2300">
    <property type="match status" value="2"/>
</dbReference>
<dbReference type="PANTHER" id="PTHR45339">
    <property type="entry name" value="HYBRID SIGNAL TRANSDUCTION HISTIDINE KINASE J"/>
    <property type="match status" value="1"/>
</dbReference>
<dbReference type="InterPro" id="IPR004358">
    <property type="entry name" value="Sig_transdc_His_kin-like_C"/>
</dbReference>
<name>M4RSB6_9ALTE</name>
<dbReference type="SMART" id="SM00388">
    <property type="entry name" value="HisKA"/>
    <property type="match status" value="1"/>
</dbReference>
<dbReference type="PROSITE" id="PS50109">
    <property type="entry name" value="HIS_KIN"/>
    <property type="match status" value="1"/>
</dbReference>
<dbReference type="SUPFAM" id="SSF55874">
    <property type="entry name" value="ATPase domain of HSP90 chaperone/DNA topoisomerase II/histidine kinase"/>
    <property type="match status" value="1"/>
</dbReference>
<reference evidence="8 9" key="1">
    <citation type="journal article" date="2013" name="Genome Announc.">
        <title>Complete Genome Sequence of Glaciecola psychrophila Strain 170T.</title>
        <authorList>
            <person name="Yin J."/>
            <person name="Chen J."/>
            <person name="Liu G."/>
            <person name="Yu Y."/>
            <person name="Song L."/>
            <person name="Wang X."/>
            <person name="Qu X."/>
        </authorList>
    </citation>
    <scope>NUCLEOTIDE SEQUENCE [LARGE SCALE GENOMIC DNA]</scope>
    <source>
        <strain evidence="8 9">170</strain>
    </source>
</reference>
<dbReference type="eggNOG" id="COG0784">
    <property type="taxonomic scope" value="Bacteria"/>
</dbReference>
<dbReference type="KEGG" id="gps:C427_4468"/>
<sequence length="510" mass="56846">MSHEIRTPLNGILGMNDLLMNSNLDESQRHFAQLIKVSSHSLLHLINDILDFSKIEAGKLNIELQDINLYTLLGDIIDSMAARAQDKNLDLVLDIAPTLPRWVKIDQDRVKQVLINLLGNAIKFTEQGEIILRVESSDECLIFSVIDTGCGIPKDKQAQLFSQFMQVDSSSTRQHGGTGLGLAISKQLSEMMGGGITLQSVWQKGSTFCCTVKFKPSKQTSSATTKSMLASLHGKSLLVADSKKSVRQSVENFLIQSGIKVQSVSDAPETIKALRHAHDTNQPVDYVLIDLDLTGMNGLELSKAIRSDSRFSDVFIILMTAQVGGTNTVQSIPTKISGYLSKPLKPDALIDVLLSPQYSESGIDKGQFSRINPSETDVQKKPNILVVEDNYINQQVVMEMLRNLNCHCHLAENGQEALNMLRSHTESFDLILMDCQMPLMNGYDATKHIRANKDGHFDENIFIVALTANAMKRDDDKCFEAGMNDYLTKPILSEQLAKMLYKWVFIERRR</sequence>
<protein>
    <recommendedName>
        <fullName evidence="2">histidine kinase</fullName>
        <ecNumber evidence="2">2.7.13.3</ecNumber>
    </recommendedName>
</protein>
<dbReference type="InterPro" id="IPR005467">
    <property type="entry name" value="His_kinase_dom"/>
</dbReference>
<accession>M4RSB6</accession>
<dbReference type="eggNOG" id="COG5002">
    <property type="taxonomic scope" value="Bacteria"/>
</dbReference>
<dbReference type="Proteomes" id="UP000011864">
    <property type="component" value="Chromosome"/>
</dbReference>
<evidence type="ECO:0000256" key="4">
    <source>
        <dbReference type="ARBA" id="ARBA00023012"/>
    </source>
</evidence>
<evidence type="ECO:0000256" key="1">
    <source>
        <dbReference type="ARBA" id="ARBA00000085"/>
    </source>
</evidence>
<organism evidence="8 9">
    <name type="scientific">Paraglaciecola psychrophila 170</name>
    <dbReference type="NCBI Taxonomy" id="1129794"/>
    <lineage>
        <taxon>Bacteria</taxon>
        <taxon>Pseudomonadati</taxon>
        <taxon>Pseudomonadota</taxon>
        <taxon>Gammaproteobacteria</taxon>
        <taxon>Alteromonadales</taxon>
        <taxon>Alteromonadaceae</taxon>
        <taxon>Paraglaciecola</taxon>
    </lineage>
</organism>
<dbReference type="InterPro" id="IPR003661">
    <property type="entry name" value="HisK_dim/P_dom"/>
</dbReference>
<gene>
    <name evidence="8" type="ORF">C427_4468</name>
</gene>
<feature type="domain" description="Histidine kinase" evidence="6">
    <location>
        <begin position="1"/>
        <end position="216"/>
    </location>
</feature>
<dbReference type="FunFam" id="3.30.565.10:FF:000010">
    <property type="entry name" value="Sensor histidine kinase RcsC"/>
    <property type="match status" value="1"/>
</dbReference>
<dbReference type="SMART" id="SM00387">
    <property type="entry name" value="HATPase_c"/>
    <property type="match status" value="1"/>
</dbReference>
<evidence type="ECO:0000259" key="7">
    <source>
        <dbReference type="PROSITE" id="PS50110"/>
    </source>
</evidence>
<dbReference type="CDD" id="cd16922">
    <property type="entry name" value="HATPase_EvgS-ArcB-TorS-like"/>
    <property type="match status" value="1"/>
</dbReference>
<evidence type="ECO:0000256" key="5">
    <source>
        <dbReference type="PROSITE-ProRule" id="PRU00169"/>
    </source>
</evidence>
<feature type="domain" description="Response regulatory" evidence="7">
    <location>
        <begin position="383"/>
        <end position="504"/>
    </location>
</feature>
<dbReference type="InterPro" id="IPR001789">
    <property type="entry name" value="Sig_transdc_resp-reg_receiver"/>
</dbReference>
<evidence type="ECO:0000313" key="9">
    <source>
        <dbReference type="Proteomes" id="UP000011864"/>
    </source>
</evidence>
<dbReference type="AlphaFoldDB" id="M4RSB6"/>
<comment type="catalytic activity">
    <reaction evidence="1">
        <text>ATP + protein L-histidine = ADP + protein N-phospho-L-histidine.</text>
        <dbReference type="EC" id="2.7.13.3"/>
    </reaction>
</comment>
<dbReference type="PANTHER" id="PTHR45339:SF1">
    <property type="entry name" value="HYBRID SIGNAL TRANSDUCTION HISTIDINE KINASE J"/>
    <property type="match status" value="1"/>
</dbReference>
<dbReference type="SMART" id="SM00448">
    <property type="entry name" value="REC"/>
    <property type="match status" value="2"/>
</dbReference>
<dbReference type="InterPro" id="IPR036097">
    <property type="entry name" value="HisK_dim/P_sf"/>
</dbReference>
<dbReference type="SUPFAM" id="SSF47384">
    <property type="entry name" value="Homodimeric domain of signal transducing histidine kinase"/>
    <property type="match status" value="1"/>
</dbReference>
<proteinExistence type="predicted"/>
<dbReference type="GO" id="GO:0000155">
    <property type="term" value="F:phosphorelay sensor kinase activity"/>
    <property type="evidence" value="ECO:0007669"/>
    <property type="project" value="InterPro"/>
</dbReference>